<organism evidence="1 2">
    <name type="scientific">Penicillium roqueforti (strain FM164)</name>
    <dbReference type="NCBI Taxonomy" id="1365484"/>
    <lineage>
        <taxon>Eukaryota</taxon>
        <taxon>Fungi</taxon>
        <taxon>Dikarya</taxon>
        <taxon>Ascomycota</taxon>
        <taxon>Pezizomycotina</taxon>
        <taxon>Eurotiomycetes</taxon>
        <taxon>Eurotiomycetidae</taxon>
        <taxon>Eurotiales</taxon>
        <taxon>Aspergillaceae</taxon>
        <taxon>Penicillium</taxon>
    </lineage>
</organism>
<dbReference type="EMBL" id="HG792015">
    <property type="protein sequence ID" value="CDM26495.1"/>
    <property type="molecule type" value="Genomic_DNA"/>
</dbReference>
<proteinExistence type="predicted"/>
<dbReference type="Proteomes" id="UP000030686">
    <property type="component" value="Unassembled WGS sequence"/>
</dbReference>
<keyword evidence="2" id="KW-1185">Reference proteome</keyword>
<sequence>MRCEAAAARAWLCCESLDAIGARDTRFEVCQSPQMGLRSQASREEISGMWISSRNVRFGQSKATCSGRRS</sequence>
<reference evidence="1" key="1">
    <citation type="journal article" date="2014" name="Nat. Commun.">
        <title>Multiple recent horizontal transfers of a large genomic region in cheese making fungi.</title>
        <authorList>
            <person name="Cheeseman K."/>
            <person name="Ropars J."/>
            <person name="Renault P."/>
            <person name="Dupont J."/>
            <person name="Gouzy J."/>
            <person name="Branca A."/>
            <person name="Abraham A.L."/>
            <person name="Ceppi M."/>
            <person name="Conseiller E."/>
            <person name="Debuchy R."/>
            <person name="Malagnac F."/>
            <person name="Goarin A."/>
            <person name="Silar P."/>
            <person name="Lacoste S."/>
            <person name="Sallet E."/>
            <person name="Bensimon A."/>
            <person name="Giraud T."/>
            <person name="Brygoo Y."/>
        </authorList>
    </citation>
    <scope>NUCLEOTIDE SEQUENCE [LARGE SCALE GENOMIC DNA]</scope>
    <source>
        <strain evidence="1">FM164</strain>
    </source>
</reference>
<accession>W6PRK0</accession>
<dbReference type="AlphaFoldDB" id="W6PRK0"/>
<protein>
    <submittedName>
        <fullName evidence="1">Genomic scaffold, ProqFM164S01</fullName>
    </submittedName>
</protein>
<gene>
    <name evidence="1" type="ORF">PROQFM164_S01g000304</name>
</gene>
<evidence type="ECO:0000313" key="2">
    <source>
        <dbReference type="Proteomes" id="UP000030686"/>
    </source>
</evidence>
<evidence type="ECO:0000313" key="1">
    <source>
        <dbReference type="EMBL" id="CDM26495.1"/>
    </source>
</evidence>
<name>W6PRK0_PENRF</name>